<dbReference type="PROSITE" id="PS50943">
    <property type="entry name" value="HTH_CROC1"/>
    <property type="match status" value="1"/>
</dbReference>
<feature type="compositionally biased region" description="Basic and acidic residues" evidence="1">
    <location>
        <begin position="1"/>
        <end position="15"/>
    </location>
</feature>
<dbReference type="SUPFAM" id="SSF47413">
    <property type="entry name" value="lambda repressor-like DNA-binding domains"/>
    <property type="match status" value="1"/>
</dbReference>
<evidence type="ECO:0000259" key="2">
    <source>
        <dbReference type="PROSITE" id="PS50943"/>
    </source>
</evidence>
<reference evidence="3 4" key="1">
    <citation type="journal article" date="2019" name="ACS Chem. Biol.">
        <title>Identification and Mobilization of a Cryptic Antibiotic Biosynthesis Gene Locus from a Human-Pathogenic Nocardia Isolate.</title>
        <authorList>
            <person name="Herisse M."/>
            <person name="Ishida K."/>
            <person name="Porter J.L."/>
            <person name="Howden B."/>
            <person name="Hertweck C."/>
            <person name="Stinear T.P."/>
            <person name="Pidot S.J."/>
        </authorList>
    </citation>
    <scope>NUCLEOTIDE SEQUENCE [LARGE SCALE GENOMIC DNA]</scope>
    <source>
        <strain evidence="3 4">AUSMDU00012717</strain>
    </source>
</reference>
<evidence type="ECO:0000256" key="1">
    <source>
        <dbReference type="SAM" id="MobiDB-lite"/>
    </source>
</evidence>
<dbReference type="Proteomes" id="UP000503540">
    <property type="component" value="Chromosome"/>
</dbReference>
<dbReference type="Pfam" id="PF19054">
    <property type="entry name" value="DUF5753"/>
    <property type="match status" value="1"/>
</dbReference>
<dbReference type="InterPro" id="IPR010982">
    <property type="entry name" value="Lambda_DNA-bd_dom_sf"/>
</dbReference>
<feature type="domain" description="HTH cro/C1-type" evidence="2">
    <location>
        <begin position="140"/>
        <end position="197"/>
    </location>
</feature>
<dbReference type="Pfam" id="PF13560">
    <property type="entry name" value="HTH_31"/>
    <property type="match status" value="1"/>
</dbReference>
<evidence type="ECO:0000313" key="4">
    <source>
        <dbReference type="Proteomes" id="UP000503540"/>
    </source>
</evidence>
<gene>
    <name evidence="3" type="ORF">F5544_30570</name>
</gene>
<dbReference type="InterPro" id="IPR043917">
    <property type="entry name" value="DUF5753"/>
</dbReference>
<keyword evidence="4" id="KW-1185">Reference proteome</keyword>
<organism evidence="3 4">
    <name type="scientific">Nocardia arthritidis</name>
    <dbReference type="NCBI Taxonomy" id="228602"/>
    <lineage>
        <taxon>Bacteria</taxon>
        <taxon>Bacillati</taxon>
        <taxon>Actinomycetota</taxon>
        <taxon>Actinomycetes</taxon>
        <taxon>Mycobacteriales</taxon>
        <taxon>Nocardiaceae</taxon>
        <taxon>Nocardia</taxon>
    </lineage>
</organism>
<dbReference type="InterPro" id="IPR001387">
    <property type="entry name" value="Cro/C1-type_HTH"/>
</dbReference>
<dbReference type="KEGG" id="nah:F5544_30570"/>
<accession>A0A6G9YLK6</accession>
<name>A0A6G9YLK6_9NOCA</name>
<sequence length="403" mass="44795">MRTPDEPGPRREQHLKWSFRRSQQSSTSTLVTPSRPDRHNHGPSAGVLFGALPPVFEIGQPIDPAWPLWPFSHEFSPESIHEPLRGVSSRRTMAANTPCLSDTTRSAPADAKLFDETTRRSHVASREDPDAVAYLVGVELAAYRKRAGRTISEAAKELGCSQAKIHNMENGRNQQRPDEVEQLLTYYGAGRADVDRLCALAGSAVGATWWAPWTDVVPDWLKTFVGLEGLATHEHVYAPQVLPALVQTADYSFAATEGDMRVRPDHYERVAALRQGRQRRITEDDERLVLEVFLEEAALDRPFGGQDVMNDQYRHLLDLSMLENVSLRLLPTSIGRHDAVAGRFVVLQFSEASSIAYIEMLHGAVYVQDPDEVAGYTRVLDKLRACALDPNATAAAIRARIIA</sequence>
<dbReference type="AlphaFoldDB" id="A0A6G9YLK6"/>
<proteinExistence type="predicted"/>
<feature type="compositionally biased region" description="Low complexity" evidence="1">
    <location>
        <begin position="20"/>
        <end position="29"/>
    </location>
</feature>
<dbReference type="EMBL" id="CP046172">
    <property type="protein sequence ID" value="QIS13957.1"/>
    <property type="molecule type" value="Genomic_DNA"/>
</dbReference>
<evidence type="ECO:0000313" key="3">
    <source>
        <dbReference type="EMBL" id="QIS13957.1"/>
    </source>
</evidence>
<protein>
    <submittedName>
        <fullName evidence="3">Helix-turn-helix domain-containing protein</fullName>
    </submittedName>
</protein>
<dbReference type="GO" id="GO:0003677">
    <property type="term" value="F:DNA binding"/>
    <property type="evidence" value="ECO:0007669"/>
    <property type="project" value="InterPro"/>
</dbReference>
<feature type="region of interest" description="Disordered" evidence="1">
    <location>
        <begin position="1"/>
        <end position="44"/>
    </location>
</feature>
<dbReference type="Gene3D" id="1.10.260.40">
    <property type="entry name" value="lambda repressor-like DNA-binding domains"/>
    <property type="match status" value="1"/>
</dbReference>
<dbReference type="CDD" id="cd00093">
    <property type="entry name" value="HTH_XRE"/>
    <property type="match status" value="1"/>
</dbReference>
<dbReference type="SMART" id="SM00530">
    <property type="entry name" value="HTH_XRE"/>
    <property type="match status" value="1"/>
</dbReference>